<keyword evidence="7 10" id="KW-1133">Transmembrane helix</keyword>
<dbReference type="InterPro" id="IPR026777">
    <property type="entry name" value="PRM1"/>
</dbReference>
<name>A0A0D7AP50_9AGAR</name>
<comment type="function">
    <text evidence="1 10">Involved in cell fusion during mating by stabilizing the plasma membrane fusion event.</text>
</comment>
<feature type="transmembrane region" description="Helical" evidence="10">
    <location>
        <begin position="600"/>
        <end position="622"/>
    </location>
</feature>
<keyword evidence="12" id="KW-1185">Reference proteome</keyword>
<dbReference type="AlphaFoldDB" id="A0A0D7AP50"/>
<gene>
    <name evidence="11" type="ORF">FISHEDRAFT_7328</name>
</gene>
<keyword evidence="4 10" id="KW-1003">Cell membrane</keyword>
<feature type="non-terminal residue" evidence="11">
    <location>
        <position position="1"/>
    </location>
</feature>
<evidence type="ECO:0000256" key="3">
    <source>
        <dbReference type="ARBA" id="ARBA00010780"/>
    </source>
</evidence>
<evidence type="ECO:0000313" key="12">
    <source>
        <dbReference type="Proteomes" id="UP000054144"/>
    </source>
</evidence>
<evidence type="ECO:0000256" key="10">
    <source>
        <dbReference type="RuleBase" id="RU366035"/>
    </source>
</evidence>
<comment type="caution">
    <text evidence="10">Lacks conserved residue(s) required for the propagation of feature annotation.</text>
</comment>
<evidence type="ECO:0000256" key="2">
    <source>
        <dbReference type="ARBA" id="ARBA00004651"/>
    </source>
</evidence>
<dbReference type="EMBL" id="KN881603">
    <property type="protein sequence ID" value="KIY53635.1"/>
    <property type="molecule type" value="Genomic_DNA"/>
</dbReference>
<keyword evidence="9" id="KW-0325">Glycoprotein</keyword>
<feature type="transmembrane region" description="Helical" evidence="10">
    <location>
        <begin position="288"/>
        <end position="310"/>
    </location>
</feature>
<feature type="non-terminal residue" evidence="11">
    <location>
        <position position="627"/>
    </location>
</feature>
<dbReference type="PANTHER" id="PTHR31030">
    <property type="entry name" value="PLASMA MEMBRANE FUSION PROTEIN PRM1"/>
    <property type="match status" value="1"/>
</dbReference>
<keyword evidence="6 10" id="KW-0184">Conjugation</keyword>
<evidence type="ECO:0000256" key="8">
    <source>
        <dbReference type="ARBA" id="ARBA00023136"/>
    </source>
</evidence>
<evidence type="ECO:0000313" key="11">
    <source>
        <dbReference type="EMBL" id="KIY53635.1"/>
    </source>
</evidence>
<comment type="subcellular location">
    <subcellularLocation>
        <location evidence="2 10">Cell membrane</location>
        <topology evidence="2 10">Multi-pass membrane protein</topology>
    </subcellularLocation>
</comment>
<evidence type="ECO:0000256" key="7">
    <source>
        <dbReference type="ARBA" id="ARBA00022989"/>
    </source>
</evidence>
<keyword evidence="8 10" id="KW-0472">Membrane</keyword>
<dbReference type="GO" id="GO:0043332">
    <property type="term" value="C:mating projection tip"/>
    <property type="evidence" value="ECO:0007669"/>
    <property type="project" value="UniProtKB-UniRule"/>
</dbReference>
<evidence type="ECO:0000256" key="6">
    <source>
        <dbReference type="ARBA" id="ARBA00022971"/>
    </source>
</evidence>
<dbReference type="Proteomes" id="UP000054144">
    <property type="component" value="Unassembled WGS sequence"/>
</dbReference>
<proteinExistence type="inferred from homology"/>
<dbReference type="OrthoDB" id="10248838at2759"/>
<feature type="transmembrane region" description="Helical" evidence="10">
    <location>
        <begin position="374"/>
        <end position="398"/>
    </location>
</feature>
<evidence type="ECO:0000256" key="1">
    <source>
        <dbReference type="ARBA" id="ARBA00002512"/>
    </source>
</evidence>
<protein>
    <recommendedName>
        <fullName evidence="10">Plasma membrane fusion protein PRM1</fullName>
    </recommendedName>
</protein>
<sequence>LEPYLELPHLLSLSWLAYPILSLIFIAFRLLLSLSSAQEDISTAKRTLLASCLAAEKAATTTASLPRYMAVRTNDLYSDMVNASFDGARVALTMTLTAMEEIINFIVDVYRSTLLCFVELVIRGALAIVISALDEADELVKSTASALATTIQAAVDAVNDSINKVISVINDLGGDISDISLDVNLTSLTNLTLPTTFQDALTSLNDSIPTFTALKEAINEVLDTPFELVKTDINDTFAGLSVNATLFTVPAQRTVTFCGDPSNSSSLMGEIDVVVDELGTALIKITKIGIVILILLALLLVAGNCLLTWYRYRSMQRHLTYTRESWETIAGKRGPVTLTDHNLRLLQASCEHPLLTRLSTLIPMSRAVRTRTSFFLYFVSHPPALMCLLIGLAGIISVEVQLALVHPLQAEVTKQSAGMTTSIENSIYSAVNSTMYEQSAEYANSVNTVISDVQDKIDDGLFGWIDNTTATLNDTLSTFYSEIQTLVNDVFNGTVLESPVDTFLYCIIGTKVERIEEALTWLHDNLKINVTLVSDDVLVLNKTYVDEAVTPIAQAAVGTTSTSSISTRATTNSTSSADDDESLLEEIITAYVASLKKERIMFAIFLALWCFVAFMAVFFIMWDTHGR</sequence>
<keyword evidence="5 10" id="KW-0812">Transmembrane</keyword>
<evidence type="ECO:0000256" key="9">
    <source>
        <dbReference type="ARBA" id="ARBA00023180"/>
    </source>
</evidence>
<evidence type="ECO:0000256" key="4">
    <source>
        <dbReference type="ARBA" id="ARBA00022475"/>
    </source>
</evidence>
<comment type="similarity">
    <text evidence="3 10">Belongs to the PRM1 family.</text>
</comment>
<dbReference type="PANTHER" id="PTHR31030:SF1">
    <property type="entry name" value="PLASMA MEMBRANE FUSION PROTEIN PRM1"/>
    <property type="match status" value="1"/>
</dbReference>
<dbReference type="GO" id="GO:0032220">
    <property type="term" value="P:plasma membrane fusion involved in cytogamy"/>
    <property type="evidence" value="ECO:0007669"/>
    <property type="project" value="TreeGrafter"/>
</dbReference>
<accession>A0A0D7AP50</accession>
<organism evidence="11 12">
    <name type="scientific">Fistulina hepatica ATCC 64428</name>
    <dbReference type="NCBI Taxonomy" id="1128425"/>
    <lineage>
        <taxon>Eukaryota</taxon>
        <taxon>Fungi</taxon>
        <taxon>Dikarya</taxon>
        <taxon>Basidiomycota</taxon>
        <taxon>Agaricomycotina</taxon>
        <taxon>Agaricomycetes</taxon>
        <taxon>Agaricomycetidae</taxon>
        <taxon>Agaricales</taxon>
        <taxon>Fistulinaceae</taxon>
        <taxon>Fistulina</taxon>
    </lineage>
</organism>
<dbReference type="GO" id="GO:0005886">
    <property type="term" value="C:plasma membrane"/>
    <property type="evidence" value="ECO:0007669"/>
    <property type="project" value="UniProtKB-SubCell"/>
</dbReference>
<reference evidence="11 12" key="1">
    <citation type="journal article" date="2015" name="Fungal Genet. Biol.">
        <title>Evolution of novel wood decay mechanisms in Agaricales revealed by the genome sequences of Fistulina hepatica and Cylindrobasidium torrendii.</title>
        <authorList>
            <person name="Floudas D."/>
            <person name="Held B.W."/>
            <person name="Riley R."/>
            <person name="Nagy L.G."/>
            <person name="Koehler G."/>
            <person name="Ransdell A.S."/>
            <person name="Younus H."/>
            <person name="Chow J."/>
            <person name="Chiniquy J."/>
            <person name="Lipzen A."/>
            <person name="Tritt A."/>
            <person name="Sun H."/>
            <person name="Haridas S."/>
            <person name="LaButti K."/>
            <person name="Ohm R.A."/>
            <person name="Kues U."/>
            <person name="Blanchette R.A."/>
            <person name="Grigoriev I.V."/>
            <person name="Minto R.E."/>
            <person name="Hibbett D.S."/>
        </authorList>
    </citation>
    <scope>NUCLEOTIDE SEQUENCE [LARGE SCALE GENOMIC DNA]</scope>
    <source>
        <strain evidence="11 12">ATCC 64428</strain>
    </source>
</reference>
<evidence type="ECO:0000256" key="5">
    <source>
        <dbReference type="ARBA" id="ARBA00022692"/>
    </source>
</evidence>
<feature type="transmembrane region" description="Helical" evidence="10">
    <location>
        <begin position="12"/>
        <end position="32"/>
    </location>
</feature>